<dbReference type="EMBL" id="CP000048">
    <property type="protein sequence ID" value="AAX16978.1"/>
    <property type="molecule type" value="Genomic_DNA"/>
</dbReference>
<dbReference type="Gene3D" id="3.40.1390.30">
    <property type="entry name" value="NIF3 (NGG1p interacting factor 3)-like"/>
    <property type="match status" value="2"/>
</dbReference>
<reference evidence="7" key="1">
    <citation type="submission" date="2004-12" db="EMBL/GenBank/DDBJ databases">
        <title>The genome sequence of Borrelia hermsii and Borrelia turicatae: comparative analysis of two agents of endemic N. America relapsing fever.</title>
        <authorList>
            <person name="Porcella S.F."/>
            <person name="Raffel S.J."/>
            <person name="Schrumpf M.E."/>
            <person name="Montgomery B."/>
            <person name="Smith T."/>
            <person name="Schwan T.G."/>
        </authorList>
    </citation>
    <scope>NUCLEOTIDE SEQUENCE [LARGE SCALE GENOMIC DNA]</scope>
    <source>
        <strain evidence="7">HS1 / DAH</strain>
    </source>
</reference>
<organism evidence="6 7">
    <name type="scientific">Borrelia hermsii (strain HS1 / DAH)</name>
    <dbReference type="NCBI Taxonomy" id="314723"/>
    <lineage>
        <taxon>Bacteria</taxon>
        <taxon>Pseudomonadati</taxon>
        <taxon>Spirochaetota</taxon>
        <taxon>Spirochaetia</taxon>
        <taxon>Spirochaetales</taxon>
        <taxon>Borreliaceae</taxon>
        <taxon>Borrelia</taxon>
    </lineage>
</organism>
<dbReference type="PANTHER" id="PTHR13799">
    <property type="entry name" value="NGG1 INTERACTING FACTOR 3"/>
    <property type="match status" value="1"/>
</dbReference>
<evidence type="ECO:0000256" key="1">
    <source>
        <dbReference type="ARBA" id="ARBA00006964"/>
    </source>
</evidence>
<evidence type="ECO:0000256" key="2">
    <source>
        <dbReference type="ARBA" id="ARBA00011643"/>
    </source>
</evidence>
<dbReference type="PANTHER" id="PTHR13799:SF14">
    <property type="entry name" value="GTP CYCLOHYDROLASE 1 TYPE 2 HOMOLOG"/>
    <property type="match status" value="1"/>
</dbReference>
<dbReference type="GO" id="GO:0046872">
    <property type="term" value="F:metal ion binding"/>
    <property type="evidence" value="ECO:0007669"/>
    <property type="project" value="UniProtKB-KW"/>
</dbReference>
<evidence type="ECO:0000256" key="4">
    <source>
        <dbReference type="ARBA" id="ARBA00022723"/>
    </source>
</evidence>
<dbReference type="FunFam" id="3.40.1390.30:FF:000001">
    <property type="entry name" value="GTP cyclohydrolase 1 type 2"/>
    <property type="match status" value="1"/>
</dbReference>
<gene>
    <name evidence="6" type="ordered locus">BH0468</name>
</gene>
<feature type="binding site" evidence="5">
    <location>
        <position position="254"/>
    </location>
    <ligand>
        <name>a divalent metal cation</name>
        <dbReference type="ChEBI" id="CHEBI:60240"/>
        <label>1</label>
    </ligand>
</feature>
<feature type="binding site" evidence="5">
    <location>
        <position position="250"/>
    </location>
    <ligand>
        <name>a divalent metal cation</name>
        <dbReference type="ChEBI" id="CHEBI:60240"/>
        <label>1</label>
    </ligand>
</feature>
<feature type="binding site" evidence="5">
    <location>
        <position position="135"/>
    </location>
    <ligand>
        <name>a divalent metal cation</name>
        <dbReference type="ChEBI" id="CHEBI:60240"/>
        <label>1</label>
    </ligand>
</feature>
<protein>
    <recommendedName>
        <fullName evidence="3">GTP cyclohydrolase 1 type 2 homolog</fullName>
    </recommendedName>
</protein>
<name>A0AA34R3Z7_BORHD</name>
<dbReference type="SUPFAM" id="SSF102705">
    <property type="entry name" value="NIF3 (NGG1p interacting factor 3)-like"/>
    <property type="match status" value="1"/>
</dbReference>
<evidence type="ECO:0000313" key="6">
    <source>
        <dbReference type="EMBL" id="AAX16978.1"/>
    </source>
</evidence>
<accession>A0AA34R3Z7</accession>
<comment type="subunit">
    <text evidence="2">Homohexamer.</text>
</comment>
<evidence type="ECO:0000313" key="7">
    <source>
        <dbReference type="Proteomes" id="UP000008834"/>
    </source>
</evidence>
<feature type="binding site" evidence="5">
    <location>
        <position position="98"/>
    </location>
    <ligand>
        <name>a divalent metal cation</name>
        <dbReference type="ChEBI" id="CHEBI:60240"/>
        <label>1</label>
    </ligand>
</feature>
<dbReference type="Proteomes" id="UP000008834">
    <property type="component" value="Chromosome"/>
</dbReference>
<keyword evidence="4 5" id="KW-0479">Metal-binding</keyword>
<dbReference type="InterPro" id="IPR036069">
    <property type="entry name" value="DUF34/NIF3_sf"/>
</dbReference>
<evidence type="ECO:0000256" key="3">
    <source>
        <dbReference type="ARBA" id="ARBA00022112"/>
    </source>
</evidence>
<dbReference type="KEGG" id="bhr:BH0468"/>
<sequence>MLRIQVCVLTVITIFILIESLGAREVTLRFGEFNLTVKELSSNLDEIFKVKDYRNIDKSLNGLQVGNLELEVKRVALAVDASMATLRESKDYDFLITHHGIFWSKSEKIVSGMYERVKWLIDNDLALYCVHLPMDAHSVYSHSKVFSDFLGFHSPIPFANYKGFNLGIISIAGFNFSEILKRIETHNKHVLYYKKFKEYVEKVAIVSGSGYSFFEEALEHGVDLFITGDTSHQIYPLAEEYGVNLIFAGHYFTETFGLIKLMEYFKIQKELEVNFILKDTNL</sequence>
<dbReference type="Pfam" id="PF01784">
    <property type="entry name" value="DUF34_NIF3"/>
    <property type="match status" value="1"/>
</dbReference>
<comment type="similarity">
    <text evidence="1">Belongs to the GTP cyclohydrolase I type 2/NIF3 family.</text>
</comment>
<dbReference type="NCBIfam" id="TIGR00486">
    <property type="entry name" value="YbgI_SA1388"/>
    <property type="match status" value="1"/>
</dbReference>
<dbReference type="InterPro" id="IPR002678">
    <property type="entry name" value="DUF34/NIF3"/>
</dbReference>
<dbReference type="AlphaFoldDB" id="A0AA34R3Z7"/>
<evidence type="ECO:0000256" key="5">
    <source>
        <dbReference type="PIRSR" id="PIRSR602678-1"/>
    </source>
</evidence>
<feature type="binding site" evidence="5">
    <location>
        <position position="99"/>
    </location>
    <ligand>
        <name>a divalent metal cation</name>
        <dbReference type="ChEBI" id="CHEBI:60240"/>
        <label>1</label>
    </ligand>
</feature>
<dbReference type="GO" id="GO:0005737">
    <property type="term" value="C:cytoplasm"/>
    <property type="evidence" value="ECO:0007669"/>
    <property type="project" value="TreeGrafter"/>
</dbReference>
<proteinExistence type="inferred from homology"/>